<evidence type="ECO:0000256" key="4">
    <source>
        <dbReference type="ARBA" id="ARBA00023002"/>
    </source>
</evidence>
<keyword evidence="3" id="KW-0479">Metal-binding</keyword>
<evidence type="ECO:0000256" key="1">
    <source>
        <dbReference type="ARBA" id="ARBA00010617"/>
    </source>
</evidence>
<dbReference type="Gene3D" id="1.10.630.10">
    <property type="entry name" value="Cytochrome P450"/>
    <property type="match status" value="1"/>
</dbReference>
<dbReference type="Proteomes" id="UP001501676">
    <property type="component" value="Unassembled WGS sequence"/>
</dbReference>
<sequence length="452" mass="50004">MTDVQTQPTTRPAVRPVSRASVLDTTRALVNPLAATVAIGVIQRRPWAVKLAARLDADRRGVRQLQRLRSRYGDGLLRLRVPFRPITLVLSPDDVRTVLEGAPEPFTPANQEKEAALERFEPGGVLISSPGERPGKRALNEAVLDTAEPVHRHADAMLAAIVEEGRSTAVTGSLDWDRFSSSWWRMVRRIVLGDAARDDFETTDLLSRLRRDGNWGPFHPSRPAATAAFQRRIQEYVARAEPGSLAALAAASAARDGVAPEQQIPQWLFAFDAAGIATYRVLALLSTHPEQARCADEEIGGRDLSVPQDLPYLRACVHEAVRLWPTTPAILRDYVAPQPGGHADSGLADGELVMIYAPFFHRDNQRLPYADRFTPDIWLDGRARESWSLVPFSGGPAQCPGRNLVLYTTSSMLGVLLREHRFELTSCLGLDPRHRLPGSVDHVSMRFSVTHR</sequence>
<dbReference type="InterPro" id="IPR036396">
    <property type="entry name" value="Cyt_P450_sf"/>
</dbReference>
<proteinExistence type="inferred from homology"/>
<evidence type="ECO:0000256" key="5">
    <source>
        <dbReference type="ARBA" id="ARBA00023004"/>
    </source>
</evidence>
<protein>
    <submittedName>
        <fullName evidence="7">Cytochrome P450</fullName>
    </submittedName>
</protein>
<keyword evidence="6" id="KW-0503">Monooxygenase</keyword>
<name>A0ABP6SSX4_9ACTN</name>
<evidence type="ECO:0000256" key="2">
    <source>
        <dbReference type="ARBA" id="ARBA00022617"/>
    </source>
</evidence>
<keyword evidence="2" id="KW-0349">Heme</keyword>
<comment type="similarity">
    <text evidence="1">Belongs to the cytochrome P450 family.</text>
</comment>
<accession>A0ABP6SSX4</accession>
<dbReference type="EMBL" id="BAAAYN010000009">
    <property type="protein sequence ID" value="GAA3384777.1"/>
    <property type="molecule type" value="Genomic_DNA"/>
</dbReference>
<organism evidence="7 8">
    <name type="scientific">Cryptosporangium minutisporangium</name>
    <dbReference type="NCBI Taxonomy" id="113569"/>
    <lineage>
        <taxon>Bacteria</taxon>
        <taxon>Bacillati</taxon>
        <taxon>Actinomycetota</taxon>
        <taxon>Actinomycetes</taxon>
        <taxon>Cryptosporangiales</taxon>
        <taxon>Cryptosporangiaceae</taxon>
        <taxon>Cryptosporangium</taxon>
    </lineage>
</organism>
<dbReference type="InterPro" id="IPR001128">
    <property type="entry name" value="Cyt_P450"/>
</dbReference>
<dbReference type="InterPro" id="IPR050196">
    <property type="entry name" value="Cytochrome_P450_Monoox"/>
</dbReference>
<evidence type="ECO:0000256" key="6">
    <source>
        <dbReference type="ARBA" id="ARBA00023033"/>
    </source>
</evidence>
<keyword evidence="4" id="KW-0560">Oxidoreductase</keyword>
<reference evidence="8" key="1">
    <citation type="journal article" date="2019" name="Int. J. Syst. Evol. Microbiol.">
        <title>The Global Catalogue of Microorganisms (GCM) 10K type strain sequencing project: providing services to taxonomists for standard genome sequencing and annotation.</title>
        <authorList>
            <consortium name="The Broad Institute Genomics Platform"/>
            <consortium name="The Broad Institute Genome Sequencing Center for Infectious Disease"/>
            <person name="Wu L."/>
            <person name="Ma J."/>
        </authorList>
    </citation>
    <scope>NUCLEOTIDE SEQUENCE [LARGE SCALE GENOMIC DNA]</scope>
    <source>
        <strain evidence="8">JCM 9458</strain>
    </source>
</reference>
<comment type="caution">
    <text evidence="7">The sequence shown here is derived from an EMBL/GenBank/DDBJ whole genome shotgun (WGS) entry which is preliminary data.</text>
</comment>
<evidence type="ECO:0000313" key="8">
    <source>
        <dbReference type="Proteomes" id="UP001501676"/>
    </source>
</evidence>
<evidence type="ECO:0000313" key="7">
    <source>
        <dbReference type="EMBL" id="GAA3384777.1"/>
    </source>
</evidence>
<keyword evidence="8" id="KW-1185">Reference proteome</keyword>
<keyword evidence="5" id="KW-0408">Iron</keyword>
<gene>
    <name evidence="7" type="ORF">GCM10020369_15770</name>
</gene>
<evidence type="ECO:0000256" key="3">
    <source>
        <dbReference type="ARBA" id="ARBA00022723"/>
    </source>
</evidence>
<dbReference type="SUPFAM" id="SSF48264">
    <property type="entry name" value="Cytochrome P450"/>
    <property type="match status" value="1"/>
</dbReference>
<dbReference type="PANTHER" id="PTHR24291">
    <property type="entry name" value="CYTOCHROME P450 FAMILY 4"/>
    <property type="match status" value="1"/>
</dbReference>
<dbReference type="PANTHER" id="PTHR24291:SF50">
    <property type="entry name" value="BIFUNCTIONAL ALBAFLAVENONE MONOOXYGENASE_TERPENE SYNTHASE"/>
    <property type="match status" value="1"/>
</dbReference>
<dbReference type="Pfam" id="PF00067">
    <property type="entry name" value="p450"/>
    <property type="match status" value="1"/>
</dbReference>